<organism evidence="5 6">
    <name type="scientific">Carpinus fangiana</name>
    <dbReference type="NCBI Taxonomy" id="176857"/>
    <lineage>
        <taxon>Eukaryota</taxon>
        <taxon>Viridiplantae</taxon>
        <taxon>Streptophyta</taxon>
        <taxon>Embryophyta</taxon>
        <taxon>Tracheophyta</taxon>
        <taxon>Spermatophyta</taxon>
        <taxon>Magnoliopsida</taxon>
        <taxon>eudicotyledons</taxon>
        <taxon>Gunneridae</taxon>
        <taxon>Pentapetalae</taxon>
        <taxon>rosids</taxon>
        <taxon>fabids</taxon>
        <taxon>Fagales</taxon>
        <taxon>Betulaceae</taxon>
        <taxon>Carpinus</taxon>
    </lineage>
</organism>
<keyword evidence="6" id="KW-1185">Reference proteome</keyword>
<dbReference type="GO" id="GO:0003906">
    <property type="term" value="F:DNA-(apurinic or apyrimidinic site) endonuclease activity"/>
    <property type="evidence" value="ECO:0007669"/>
    <property type="project" value="InterPro"/>
</dbReference>
<reference evidence="5 6" key="1">
    <citation type="submission" date="2019-06" db="EMBL/GenBank/DDBJ databases">
        <title>A chromosomal-level reference genome of Carpinus fangiana (Coryloideae, Betulaceae).</title>
        <authorList>
            <person name="Yang X."/>
            <person name="Wang Z."/>
            <person name="Zhang L."/>
            <person name="Hao G."/>
            <person name="Liu J."/>
            <person name="Yang Y."/>
        </authorList>
    </citation>
    <scope>NUCLEOTIDE SEQUENCE [LARGE SCALE GENOMIC DNA]</scope>
    <source>
        <strain evidence="5">Cfa_2016G</strain>
        <tissue evidence="5">Leaf</tissue>
    </source>
</reference>
<sequence length="361" mass="39296">MPELPEVEVARRAVEEHCLGKKIKKAAIANDSKVIDGVSPSDFEAALLGKTAWRVLYILRVLQLQNARVDSASTVLRILDRSRGIVCSIRLGKVSVAWMVSTVEVMIQEEGMKDFTGTSKKLGHRRGLRCNKHGCYVEVLKEHLATSSSTRGTSGNFSSTLMKGKLTGMAALGYARIHPLQIADSLSKKNCANLDKCIKEVIEKAIEVGADSSQFPKNWIFHSREKKPKAFVDGKEIDFIIAGGRTTAYVPELQKLSESQAAPVGEPEKRTLKGKSSGNDDNDDEIDEPVNKEEKIIESDELKKGSNTGGQGQQPPMKRKGKFEDSIDDNIGGGGAAANGDNDEVQNNKMGKATTNERAKA</sequence>
<dbReference type="SUPFAM" id="SSF46946">
    <property type="entry name" value="S13-like H2TH domain"/>
    <property type="match status" value="1"/>
</dbReference>
<evidence type="ECO:0000313" key="6">
    <source>
        <dbReference type="Proteomes" id="UP000327013"/>
    </source>
</evidence>
<dbReference type="InterPro" id="IPR035937">
    <property type="entry name" value="FPG_N"/>
</dbReference>
<dbReference type="SMART" id="SM00898">
    <property type="entry name" value="Fapy_DNA_glyco"/>
    <property type="match status" value="1"/>
</dbReference>
<gene>
    <name evidence="5" type="ORF">FH972_001945</name>
</gene>
<dbReference type="SUPFAM" id="SSF81624">
    <property type="entry name" value="N-terminal domain of MutM-like DNA repair proteins"/>
    <property type="match status" value="1"/>
</dbReference>
<feature type="region of interest" description="Disordered" evidence="3">
    <location>
        <begin position="258"/>
        <end position="361"/>
    </location>
</feature>
<dbReference type="Proteomes" id="UP000327013">
    <property type="component" value="Chromosome 1"/>
</dbReference>
<dbReference type="GO" id="GO:0005634">
    <property type="term" value="C:nucleus"/>
    <property type="evidence" value="ECO:0007669"/>
    <property type="project" value="TreeGrafter"/>
</dbReference>
<dbReference type="GO" id="GO:0006284">
    <property type="term" value="P:base-excision repair"/>
    <property type="evidence" value="ECO:0007669"/>
    <property type="project" value="InterPro"/>
</dbReference>
<protein>
    <recommendedName>
        <fullName evidence="2">DNA-formamidopyrimidine glycosylase</fullName>
        <ecNumber evidence="2">3.2.2.23</ecNumber>
    </recommendedName>
</protein>
<dbReference type="Pfam" id="PF21218">
    <property type="entry name" value="Fpg-like_C"/>
    <property type="match status" value="1"/>
</dbReference>
<dbReference type="Gene3D" id="3.20.190.10">
    <property type="entry name" value="MutM-like, N-terminal"/>
    <property type="match status" value="1"/>
</dbReference>
<dbReference type="InterPro" id="IPR049332">
    <property type="entry name" value="Fpg-like_C"/>
</dbReference>
<dbReference type="AlphaFoldDB" id="A0A5N6QF68"/>
<feature type="domain" description="Formamidopyrimidine-DNA glycosylase catalytic" evidence="4">
    <location>
        <begin position="2"/>
        <end position="129"/>
    </location>
</feature>
<feature type="compositionally biased region" description="Basic and acidic residues" evidence="3">
    <location>
        <begin position="289"/>
        <end position="304"/>
    </location>
</feature>
<dbReference type="GO" id="GO:0008534">
    <property type="term" value="F:oxidized purine nucleobase lesion DNA N-glycosylase activity"/>
    <property type="evidence" value="ECO:0007669"/>
    <property type="project" value="UniProtKB-EC"/>
</dbReference>
<dbReference type="EMBL" id="CM017321">
    <property type="protein sequence ID" value="KAE7997299.1"/>
    <property type="molecule type" value="Genomic_DNA"/>
</dbReference>
<dbReference type="InterPro" id="IPR010979">
    <property type="entry name" value="Ribosomal_uS13-like_H2TH"/>
</dbReference>
<dbReference type="OrthoDB" id="444592at2759"/>
<dbReference type="PANTHER" id="PTHR22993">
    <property type="entry name" value="FORMAMIDOPYRIMIDINE-DNA GLYCOSYLASE"/>
    <property type="match status" value="1"/>
</dbReference>
<comment type="catalytic activity">
    <reaction evidence="1">
        <text>Hydrolysis of DNA containing ring-opened 7-methylguanine residues, releasing 2,6-diamino-4-hydroxy-5-(N-methyl)formamidopyrimidine.</text>
        <dbReference type="EC" id="3.2.2.23"/>
    </reaction>
</comment>
<dbReference type="EC" id="3.2.2.23" evidence="2"/>
<evidence type="ECO:0000256" key="3">
    <source>
        <dbReference type="SAM" id="MobiDB-lite"/>
    </source>
</evidence>
<proteinExistence type="predicted"/>
<accession>A0A5N6QF68</accession>
<dbReference type="Gene3D" id="1.10.8.50">
    <property type="match status" value="1"/>
</dbReference>
<dbReference type="Pfam" id="PF01149">
    <property type="entry name" value="Fapy_DNA_glyco"/>
    <property type="match status" value="1"/>
</dbReference>
<dbReference type="GO" id="GO:0003676">
    <property type="term" value="F:nucleic acid binding"/>
    <property type="evidence" value="ECO:0007669"/>
    <property type="project" value="InterPro"/>
</dbReference>
<evidence type="ECO:0000259" key="4">
    <source>
        <dbReference type="PROSITE" id="PS51068"/>
    </source>
</evidence>
<dbReference type="PROSITE" id="PS51068">
    <property type="entry name" value="FPG_CAT"/>
    <property type="match status" value="1"/>
</dbReference>
<dbReference type="PANTHER" id="PTHR22993:SF9">
    <property type="entry name" value="FORMAMIDOPYRIMIDINE-DNA GLYCOSYLASE"/>
    <property type="match status" value="1"/>
</dbReference>
<dbReference type="GO" id="GO:0008270">
    <property type="term" value="F:zinc ion binding"/>
    <property type="evidence" value="ECO:0007669"/>
    <property type="project" value="InterPro"/>
</dbReference>
<feature type="compositionally biased region" description="Polar residues" evidence="3">
    <location>
        <begin position="345"/>
        <end position="354"/>
    </location>
</feature>
<name>A0A5N6QF68_9ROSI</name>
<evidence type="ECO:0000256" key="1">
    <source>
        <dbReference type="ARBA" id="ARBA00001668"/>
    </source>
</evidence>
<evidence type="ECO:0000313" key="5">
    <source>
        <dbReference type="EMBL" id="KAE7997299.1"/>
    </source>
</evidence>
<evidence type="ECO:0000256" key="2">
    <source>
        <dbReference type="ARBA" id="ARBA00012024"/>
    </source>
</evidence>
<dbReference type="InterPro" id="IPR012319">
    <property type="entry name" value="FPG_cat"/>
</dbReference>